<dbReference type="GO" id="GO:0008999">
    <property type="term" value="F:protein-N-terminal-alanine acetyltransferase activity"/>
    <property type="evidence" value="ECO:0007669"/>
    <property type="project" value="UniProtKB-EC"/>
</dbReference>
<evidence type="ECO:0000256" key="3">
    <source>
        <dbReference type="RuleBase" id="RU363094"/>
    </source>
</evidence>
<dbReference type="NCBIfam" id="TIGR01575">
    <property type="entry name" value="rimI"/>
    <property type="match status" value="1"/>
</dbReference>
<dbReference type="InterPro" id="IPR051556">
    <property type="entry name" value="N-term/lysine_N-AcTrnsfr"/>
</dbReference>
<sequence length="147" mass="17373">MRVTIRQMESKDINEVYEIEKESFSIPWSYEALKKEVEENLLALYIVAEIDEKVVGYLGMWKIMDEAHITNIAVKKDYRGQGIGDYLMMAIIDYCEKHNIPNITLEVRKSNQVAINLYEKHGFVECGIRPKYYTDENEDALIMWRRK</sequence>
<evidence type="ECO:0000313" key="6">
    <source>
        <dbReference type="Proteomes" id="UP000298381"/>
    </source>
</evidence>
<dbReference type="OrthoDB" id="9794566at2"/>
<accession>A0A4Z0DA46</accession>
<keyword evidence="2" id="KW-0012">Acyltransferase</keyword>
<proteinExistence type="inferred from homology"/>
<dbReference type="InterPro" id="IPR000182">
    <property type="entry name" value="GNAT_dom"/>
</dbReference>
<keyword evidence="3" id="KW-0963">Cytoplasm</keyword>
<comment type="subcellular location">
    <subcellularLocation>
        <location evidence="3">Cytoplasm</location>
    </subcellularLocation>
</comment>
<dbReference type="PANTHER" id="PTHR42919:SF8">
    <property type="entry name" value="N-ALPHA-ACETYLTRANSFERASE 50"/>
    <property type="match status" value="1"/>
</dbReference>
<evidence type="ECO:0000259" key="4">
    <source>
        <dbReference type="PROSITE" id="PS51186"/>
    </source>
</evidence>
<feature type="domain" description="N-acetyltransferase" evidence="4">
    <location>
        <begin position="3"/>
        <end position="147"/>
    </location>
</feature>
<comment type="similarity">
    <text evidence="3">Belongs to the acetyltransferase family. RimI subfamily.</text>
</comment>
<name>A0A4Z0DA46_9FIRM</name>
<dbReference type="InterPro" id="IPR006464">
    <property type="entry name" value="AcTrfase_RimI/Ard1"/>
</dbReference>
<evidence type="ECO:0000256" key="2">
    <source>
        <dbReference type="ARBA" id="ARBA00023315"/>
    </source>
</evidence>
<protein>
    <recommendedName>
        <fullName evidence="3">[Ribosomal protein bS18]-alanine N-acetyltransferase</fullName>
        <ecNumber evidence="3">2.3.1.266</ecNumber>
    </recommendedName>
</protein>
<dbReference type="CDD" id="cd04301">
    <property type="entry name" value="NAT_SF"/>
    <property type="match status" value="1"/>
</dbReference>
<dbReference type="SUPFAM" id="SSF55729">
    <property type="entry name" value="Acyl-CoA N-acyltransferases (Nat)"/>
    <property type="match status" value="1"/>
</dbReference>
<dbReference type="EC" id="2.3.1.266" evidence="3"/>
<evidence type="ECO:0000313" key="5">
    <source>
        <dbReference type="EMBL" id="TFZ41733.1"/>
    </source>
</evidence>
<comment type="catalytic activity">
    <reaction evidence="3">
        <text>N-terminal L-alanyl-[ribosomal protein bS18] + acetyl-CoA = N-terminal N(alpha)-acetyl-L-alanyl-[ribosomal protein bS18] + CoA + H(+)</text>
        <dbReference type="Rhea" id="RHEA:43756"/>
        <dbReference type="Rhea" id="RHEA-COMP:10676"/>
        <dbReference type="Rhea" id="RHEA-COMP:10677"/>
        <dbReference type="ChEBI" id="CHEBI:15378"/>
        <dbReference type="ChEBI" id="CHEBI:57287"/>
        <dbReference type="ChEBI" id="CHEBI:57288"/>
        <dbReference type="ChEBI" id="CHEBI:64718"/>
        <dbReference type="ChEBI" id="CHEBI:83683"/>
        <dbReference type="EC" id="2.3.1.266"/>
    </reaction>
</comment>
<dbReference type="Pfam" id="PF00583">
    <property type="entry name" value="Acetyltransf_1"/>
    <property type="match status" value="1"/>
</dbReference>
<dbReference type="PROSITE" id="PS51186">
    <property type="entry name" value="GNAT"/>
    <property type="match status" value="1"/>
</dbReference>
<keyword evidence="1 5" id="KW-0808">Transferase</keyword>
<comment type="caution">
    <text evidence="5">The sequence shown here is derived from an EMBL/GenBank/DDBJ whole genome shotgun (WGS) entry which is preliminary data.</text>
</comment>
<dbReference type="AlphaFoldDB" id="A0A4Z0DA46"/>
<keyword evidence="6" id="KW-1185">Reference proteome</keyword>
<dbReference type="GO" id="GO:0005737">
    <property type="term" value="C:cytoplasm"/>
    <property type="evidence" value="ECO:0007669"/>
    <property type="project" value="UniProtKB-SubCell"/>
</dbReference>
<dbReference type="PANTHER" id="PTHR42919">
    <property type="entry name" value="N-ALPHA-ACETYLTRANSFERASE"/>
    <property type="match status" value="1"/>
</dbReference>
<dbReference type="Proteomes" id="UP000298381">
    <property type="component" value="Unassembled WGS sequence"/>
</dbReference>
<dbReference type="Gene3D" id="3.40.630.30">
    <property type="match status" value="1"/>
</dbReference>
<evidence type="ECO:0000256" key="1">
    <source>
        <dbReference type="ARBA" id="ARBA00022679"/>
    </source>
</evidence>
<comment type="function">
    <text evidence="3">Acetylates the N-terminal alanine of ribosomal protein bS18.</text>
</comment>
<dbReference type="EMBL" id="SRIB01000001">
    <property type="protein sequence ID" value="TFZ41733.1"/>
    <property type="molecule type" value="Genomic_DNA"/>
</dbReference>
<dbReference type="RefSeq" id="WP_135269943.1">
    <property type="nucleotide sequence ID" value="NZ_SRIB01000001.1"/>
</dbReference>
<organism evidence="5 6">
    <name type="scientific">Soehngenia longivitae</name>
    <dbReference type="NCBI Taxonomy" id="2562294"/>
    <lineage>
        <taxon>Bacteria</taxon>
        <taxon>Bacillati</taxon>
        <taxon>Bacillota</taxon>
        <taxon>Tissierellia</taxon>
        <taxon>Tissierellales</taxon>
        <taxon>Tissierellaceae</taxon>
        <taxon>Soehngenia</taxon>
    </lineage>
</organism>
<gene>
    <name evidence="5" type="primary">rimI</name>
    <name evidence="5" type="ORF">E4100_00945</name>
</gene>
<dbReference type="InterPro" id="IPR016181">
    <property type="entry name" value="Acyl_CoA_acyltransferase"/>
</dbReference>
<reference evidence="5 6" key="1">
    <citation type="submission" date="2019-03" db="EMBL/GenBank/DDBJ databases">
        <title>Draft genome sequence data and analysis of a Fermenting Bacterium, Soehngenia longevitae strain 1933PT, isolated from petroleum reservoir in Azerbaijan.</title>
        <authorList>
            <person name="Grouzdev D.S."/>
            <person name="Bidzhieva S.K."/>
            <person name="Sokolova D.S."/>
            <person name="Tourova T.P."/>
            <person name="Poltaraus A.B."/>
            <person name="Nazina T.N."/>
        </authorList>
    </citation>
    <scope>NUCLEOTIDE SEQUENCE [LARGE SCALE GENOMIC DNA]</scope>
    <source>
        <strain evidence="5 6">1933P</strain>
    </source>
</reference>